<dbReference type="GO" id="GO:0005737">
    <property type="term" value="C:cytoplasm"/>
    <property type="evidence" value="ECO:0007669"/>
    <property type="project" value="TreeGrafter"/>
</dbReference>
<dbReference type="GO" id="GO:0046820">
    <property type="term" value="F:4-amino-4-deoxychorismate synthase activity"/>
    <property type="evidence" value="ECO:0007669"/>
    <property type="project" value="TreeGrafter"/>
</dbReference>
<dbReference type="GO" id="GO:0000162">
    <property type="term" value="P:L-tryptophan biosynthetic process"/>
    <property type="evidence" value="ECO:0007669"/>
    <property type="project" value="TreeGrafter"/>
</dbReference>
<dbReference type="PANTHER" id="PTHR11236:SF18">
    <property type="entry name" value="AMINODEOXYCHORISMATE SYNTHASE"/>
    <property type="match status" value="1"/>
</dbReference>
<dbReference type="GO" id="GO:0008153">
    <property type="term" value="P:4-aminobenzoate biosynthetic process"/>
    <property type="evidence" value="ECO:0007669"/>
    <property type="project" value="TreeGrafter"/>
</dbReference>
<dbReference type="Pfam" id="PF04715">
    <property type="entry name" value="Anth_synt_I_N"/>
    <property type="match status" value="1"/>
</dbReference>
<dbReference type="RefSeq" id="WP_097060759.1">
    <property type="nucleotide sequence ID" value="NZ_BMLC01000001.1"/>
</dbReference>
<evidence type="ECO:0000313" key="4">
    <source>
        <dbReference type="Proteomes" id="UP000219440"/>
    </source>
</evidence>
<name>A0A2C8ZMC5_9MICO</name>
<dbReference type="AlphaFoldDB" id="A0A2C8ZMC5"/>
<proteinExistence type="predicted"/>
<feature type="domain" description="Chorismate-utilising enzyme C-terminal" evidence="1">
    <location>
        <begin position="170"/>
        <end position="424"/>
    </location>
</feature>
<dbReference type="OrthoDB" id="3518032at2"/>
<gene>
    <name evidence="3" type="ORF">SAMN06296378_1661</name>
</gene>
<dbReference type="InterPro" id="IPR019999">
    <property type="entry name" value="Anth_synth_I-like"/>
</dbReference>
<dbReference type="InterPro" id="IPR015890">
    <property type="entry name" value="Chorismate_C"/>
</dbReference>
<dbReference type="InterPro" id="IPR005801">
    <property type="entry name" value="ADC_synthase"/>
</dbReference>
<reference evidence="3 4" key="1">
    <citation type="submission" date="2017-09" db="EMBL/GenBank/DDBJ databases">
        <authorList>
            <person name="Ehlers B."/>
            <person name="Leendertz F.H."/>
        </authorList>
    </citation>
    <scope>NUCLEOTIDE SEQUENCE [LARGE SCALE GENOMIC DNA]</scope>
    <source>
        <strain evidence="3 4">CGMCC 1.05381</strain>
    </source>
</reference>
<sequence>MPRVLSASLGRWVDPAVAYRAICGDSDSAFWLDSGQGATTGTSYIGLASEVRTEFDGPVLDWLRDSLAAEQVDTSDAPPGFTLGWVGWLGYELRGETMAMPVERPSRYPDAAWLRIERALAFDHSTGLVTVMALDDAEAWRTEVLDALSRDAPPPVAQGAMGDVTWAHRDDEYLEMIAQCQQAIVEGDAYLLCLTTEVRVGGSPDPVSTYLALRESSPTHHGALVRAGGVSLLSASPEQFLTVSTAGIVTTSPMKGTRPRGSTEAGDWLLRHELEDSVKERAENVMIVDLMRNDIGRVSKPGTVGVIGLLAVESYAQVHQLVSTVRGELADGLTGVDAIGACFPAGSMTGAPKLSATTILDRLERRPRGIYSGAFGYVGFDGAIDLAMVIRSIIIDQDGATIGTGGGITALSVPEEELAETKLKVAALLAALGGPAS</sequence>
<evidence type="ECO:0000259" key="2">
    <source>
        <dbReference type="Pfam" id="PF04715"/>
    </source>
</evidence>
<dbReference type="Pfam" id="PF00425">
    <property type="entry name" value="Chorismate_bind"/>
    <property type="match status" value="1"/>
</dbReference>
<dbReference type="Proteomes" id="UP000219440">
    <property type="component" value="Unassembled WGS sequence"/>
</dbReference>
<keyword evidence="4" id="KW-1185">Reference proteome</keyword>
<evidence type="ECO:0000259" key="1">
    <source>
        <dbReference type="Pfam" id="PF00425"/>
    </source>
</evidence>
<protein>
    <submittedName>
        <fullName evidence="3">Anthranilate synthase component 1</fullName>
    </submittedName>
</protein>
<dbReference type="Gene3D" id="3.60.120.10">
    <property type="entry name" value="Anthranilate synthase"/>
    <property type="match status" value="1"/>
</dbReference>
<evidence type="ECO:0000313" key="3">
    <source>
        <dbReference type="EMBL" id="SOE66036.1"/>
    </source>
</evidence>
<organism evidence="3 4">
    <name type="scientific">Salinibacterium xinjiangense</name>
    <dbReference type="NCBI Taxonomy" id="386302"/>
    <lineage>
        <taxon>Bacteria</taxon>
        <taxon>Bacillati</taxon>
        <taxon>Actinomycetota</taxon>
        <taxon>Actinomycetes</taxon>
        <taxon>Micrococcales</taxon>
        <taxon>Microbacteriaceae</taxon>
        <taxon>Salinibacterium</taxon>
    </lineage>
</organism>
<dbReference type="EMBL" id="OCST01000003">
    <property type="protein sequence ID" value="SOE66036.1"/>
    <property type="molecule type" value="Genomic_DNA"/>
</dbReference>
<dbReference type="InterPro" id="IPR006805">
    <property type="entry name" value="Anth_synth_I_N"/>
</dbReference>
<dbReference type="SUPFAM" id="SSF56322">
    <property type="entry name" value="ADC synthase"/>
    <property type="match status" value="1"/>
</dbReference>
<feature type="domain" description="Anthranilate synthase component I N-terminal" evidence="2">
    <location>
        <begin position="13"/>
        <end position="130"/>
    </location>
</feature>
<dbReference type="PRINTS" id="PR00095">
    <property type="entry name" value="ANTSNTHASEI"/>
</dbReference>
<dbReference type="PANTHER" id="PTHR11236">
    <property type="entry name" value="AMINOBENZOATE/ANTHRANILATE SYNTHASE"/>
    <property type="match status" value="1"/>
</dbReference>
<accession>A0A2C8ZMC5</accession>